<dbReference type="Pfam" id="PF12796">
    <property type="entry name" value="Ank_2"/>
    <property type="match status" value="2"/>
</dbReference>
<keyword evidence="2 3" id="KW-0040">ANK repeat</keyword>
<dbReference type="InterPro" id="IPR050889">
    <property type="entry name" value="Dendritic_Spine_Reg/Scaffold"/>
</dbReference>
<dbReference type="PROSITE" id="PS50088">
    <property type="entry name" value="ANK_REPEAT"/>
    <property type="match status" value="4"/>
</dbReference>
<evidence type="ECO:0000313" key="6">
    <source>
        <dbReference type="Proteomes" id="UP000191285"/>
    </source>
</evidence>
<dbReference type="SMART" id="SM00248">
    <property type="entry name" value="ANK"/>
    <property type="match status" value="5"/>
</dbReference>
<feature type="region of interest" description="Disordered" evidence="4">
    <location>
        <begin position="1"/>
        <end position="23"/>
    </location>
</feature>
<evidence type="ECO:0000256" key="4">
    <source>
        <dbReference type="SAM" id="MobiDB-lite"/>
    </source>
</evidence>
<dbReference type="InterPro" id="IPR002110">
    <property type="entry name" value="Ankyrin_rpt"/>
</dbReference>
<name>A0A1V6TC27_9EURO</name>
<sequence>MSSTPNDDNTGAPTASPPAAPAHKQTDNYYVAILPPLARSLHRALFTAPEPLQKCQAELAVLIVALETVETVSLVSGCNDVHTSIEKELQGCDEALFALRKFQRQNSGRGQSMSDESQSFTDEVLEELADIQVKLAAYSNALNTHNANIIRSSQEHVERTMKAFIEELRGGKREKSVISTKSLTVDDKEKWKQLRKELQDAGINSECFTQNFDMIYASLKDSELIEDLPNLEDIPSDVSSTPREGLSAYGYDQMKDMATNMASAWMDQISEYASSPRWNSISKQSRQALSGLKVQPSHVTHMFSKAMGQRVDLVSCAEDGDVHSVLNQLKRGANINAESEGETAMSRAAANGHKEIVLLLFAKGADLEVVNHQGETAFVQAAKNGHRDIVEILLSHAESVTTGQQGEDALKKAAENGHQEIVQLLLEHGINGDVLDPEDQSDNTALSRAARQGHENIVVMLLNHGVRIDVVNYWGETALYHAVAYGDKRIIHHLLKFDVEVDPRAEHRARENSRLYGWLKAEQKAREKGLLKSPTLSDRQSSERGSWDAAGQHGVTVTGVASLDQKVKMNHSQHGRTPSGWDTAWNRPMKGMRGPPS</sequence>
<feature type="repeat" description="ANK" evidence="3">
    <location>
        <begin position="373"/>
        <end position="405"/>
    </location>
</feature>
<evidence type="ECO:0000256" key="2">
    <source>
        <dbReference type="ARBA" id="ARBA00023043"/>
    </source>
</evidence>
<evidence type="ECO:0000256" key="3">
    <source>
        <dbReference type="PROSITE-ProRule" id="PRU00023"/>
    </source>
</evidence>
<evidence type="ECO:0000313" key="5">
    <source>
        <dbReference type="EMBL" id="OQE23942.1"/>
    </source>
</evidence>
<dbReference type="InterPro" id="IPR036770">
    <property type="entry name" value="Ankyrin_rpt-contain_sf"/>
</dbReference>
<feature type="repeat" description="ANK" evidence="3">
    <location>
        <begin position="340"/>
        <end position="372"/>
    </location>
</feature>
<dbReference type="Proteomes" id="UP000191285">
    <property type="component" value="Unassembled WGS sequence"/>
</dbReference>
<dbReference type="STRING" id="303698.A0A1V6TC27"/>
<dbReference type="AlphaFoldDB" id="A0A1V6TC27"/>
<protein>
    <submittedName>
        <fullName evidence="5">Uncharacterized protein</fullName>
    </submittedName>
</protein>
<dbReference type="PANTHER" id="PTHR24166:SF47">
    <property type="entry name" value="M-PHASE PHOSPHOPROTEIN 8"/>
    <property type="match status" value="1"/>
</dbReference>
<dbReference type="PANTHER" id="PTHR24166">
    <property type="entry name" value="ROLLING PEBBLES, ISOFORM B"/>
    <property type="match status" value="1"/>
</dbReference>
<reference evidence="6" key="1">
    <citation type="journal article" date="2017" name="Nat. Microbiol.">
        <title>Global analysis of biosynthetic gene clusters reveals vast potential of secondary metabolite production in Penicillium species.</title>
        <authorList>
            <person name="Nielsen J.C."/>
            <person name="Grijseels S."/>
            <person name="Prigent S."/>
            <person name="Ji B."/>
            <person name="Dainat J."/>
            <person name="Nielsen K.F."/>
            <person name="Frisvad J.C."/>
            <person name="Workman M."/>
            <person name="Nielsen J."/>
        </authorList>
    </citation>
    <scope>NUCLEOTIDE SEQUENCE [LARGE SCALE GENOMIC DNA]</scope>
    <source>
        <strain evidence="6">IBT 24891</strain>
    </source>
</reference>
<feature type="repeat" description="ANK" evidence="3">
    <location>
        <begin position="405"/>
        <end position="437"/>
    </location>
</feature>
<gene>
    <name evidence="5" type="ORF">PENSTE_c008G04106</name>
</gene>
<dbReference type="Gene3D" id="1.25.40.20">
    <property type="entry name" value="Ankyrin repeat-containing domain"/>
    <property type="match status" value="2"/>
</dbReference>
<proteinExistence type="predicted"/>
<evidence type="ECO:0000256" key="1">
    <source>
        <dbReference type="ARBA" id="ARBA00022737"/>
    </source>
</evidence>
<comment type="caution">
    <text evidence="5">The sequence shown here is derived from an EMBL/GenBank/DDBJ whole genome shotgun (WGS) entry which is preliminary data.</text>
</comment>
<dbReference type="PROSITE" id="PS50297">
    <property type="entry name" value="ANK_REP_REGION"/>
    <property type="match status" value="3"/>
</dbReference>
<accession>A0A1V6TC27</accession>
<dbReference type="SUPFAM" id="SSF48403">
    <property type="entry name" value="Ankyrin repeat"/>
    <property type="match status" value="1"/>
</dbReference>
<feature type="region of interest" description="Disordered" evidence="4">
    <location>
        <begin position="529"/>
        <end position="597"/>
    </location>
</feature>
<organism evidence="5 6">
    <name type="scientific">Penicillium steckii</name>
    <dbReference type="NCBI Taxonomy" id="303698"/>
    <lineage>
        <taxon>Eukaryota</taxon>
        <taxon>Fungi</taxon>
        <taxon>Dikarya</taxon>
        <taxon>Ascomycota</taxon>
        <taxon>Pezizomycotina</taxon>
        <taxon>Eurotiomycetes</taxon>
        <taxon>Eurotiomycetidae</taxon>
        <taxon>Eurotiales</taxon>
        <taxon>Aspergillaceae</taxon>
        <taxon>Penicillium</taxon>
    </lineage>
</organism>
<keyword evidence="6" id="KW-1185">Reference proteome</keyword>
<dbReference type="EMBL" id="MLKD01000008">
    <property type="protein sequence ID" value="OQE23942.1"/>
    <property type="molecule type" value="Genomic_DNA"/>
</dbReference>
<feature type="repeat" description="ANK" evidence="3">
    <location>
        <begin position="441"/>
        <end position="473"/>
    </location>
</feature>
<keyword evidence="1" id="KW-0677">Repeat</keyword>
<dbReference type="OrthoDB" id="539213at2759"/>
<feature type="compositionally biased region" description="Polar residues" evidence="4">
    <location>
        <begin position="1"/>
        <end position="11"/>
    </location>
</feature>